<evidence type="ECO:0000256" key="1">
    <source>
        <dbReference type="ARBA" id="ARBA00010746"/>
    </source>
</evidence>
<name>A0ABR2CQZ3_9ROSI</name>
<evidence type="ECO:0000256" key="4">
    <source>
        <dbReference type="RuleBase" id="RU363099"/>
    </source>
</evidence>
<dbReference type="PANTHER" id="PTHR21495">
    <property type="entry name" value="NUCLEOPORIN-RELATED"/>
    <property type="match status" value="1"/>
</dbReference>
<evidence type="ECO:0000256" key="2">
    <source>
        <dbReference type="ARBA" id="ARBA00011738"/>
    </source>
</evidence>
<dbReference type="Gene3D" id="2.40.480.10">
    <property type="entry name" value="Allene oxide cyclase-like"/>
    <property type="match status" value="1"/>
</dbReference>
<dbReference type="InterPro" id="IPR004265">
    <property type="entry name" value="Dirigent"/>
</dbReference>
<evidence type="ECO:0000313" key="6">
    <source>
        <dbReference type="Proteomes" id="UP001472677"/>
    </source>
</evidence>
<proteinExistence type="inferred from homology"/>
<keyword evidence="3 4" id="KW-0964">Secreted</keyword>
<protein>
    <recommendedName>
        <fullName evidence="4">Dirigent protein</fullName>
    </recommendedName>
</protein>
<sequence>MNCSTDSEQKSNGRKIDFGFDFGSLHSHTLPWLLLPEQAICSPTEKVTQLHFFFHDTISGKDPSAVLVARLDFTTAFNNTPIPFGSVFATDDPITVGPNLRSGVIGSAQGLWASTGQDVLDLVVYWDIGFTKGKFNGSSISILSRDPITQPERELAVVGGRGKFRMAKGVAKLKSYLADFSTGDAIVECNVTVIHH</sequence>
<evidence type="ECO:0000313" key="5">
    <source>
        <dbReference type="EMBL" id="KAK8522199.1"/>
    </source>
</evidence>
<dbReference type="Pfam" id="PF03018">
    <property type="entry name" value="Dirigent"/>
    <property type="match status" value="1"/>
</dbReference>
<evidence type="ECO:0000256" key="3">
    <source>
        <dbReference type="ARBA" id="ARBA00022525"/>
    </source>
</evidence>
<keyword evidence="6" id="KW-1185">Reference proteome</keyword>
<gene>
    <name evidence="5" type="ORF">V6N12_055919</name>
</gene>
<accession>A0ABR2CQZ3</accession>
<dbReference type="Proteomes" id="UP001472677">
    <property type="component" value="Unassembled WGS sequence"/>
</dbReference>
<dbReference type="EMBL" id="JBBPBM010000045">
    <property type="protein sequence ID" value="KAK8522199.1"/>
    <property type="molecule type" value="Genomic_DNA"/>
</dbReference>
<organism evidence="5 6">
    <name type="scientific">Hibiscus sabdariffa</name>
    <name type="common">roselle</name>
    <dbReference type="NCBI Taxonomy" id="183260"/>
    <lineage>
        <taxon>Eukaryota</taxon>
        <taxon>Viridiplantae</taxon>
        <taxon>Streptophyta</taxon>
        <taxon>Embryophyta</taxon>
        <taxon>Tracheophyta</taxon>
        <taxon>Spermatophyta</taxon>
        <taxon>Magnoliopsida</taxon>
        <taxon>eudicotyledons</taxon>
        <taxon>Gunneridae</taxon>
        <taxon>Pentapetalae</taxon>
        <taxon>rosids</taxon>
        <taxon>malvids</taxon>
        <taxon>Malvales</taxon>
        <taxon>Malvaceae</taxon>
        <taxon>Malvoideae</taxon>
        <taxon>Hibiscus</taxon>
    </lineage>
</organism>
<comment type="subcellular location">
    <subcellularLocation>
        <location evidence="4">Secreted</location>
        <location evidence="4">Extracellular space</location>
        <location evidence="4">Apoplast</location>
    </subcellularLocation>
</comment>
<keyword evidence="4" id="KW-0052">Apoplast</keyword>
<comment type="function">
    <text evidence="4">Dirigent proteins impart stereoselectivity on the phenoxy radical-coupling reaction, yielding optically active lignans from two molecules of coniferyl alcohol in the biosynthesis of lignans, flavonolignans, and alkaloids and thus plays a central role in plant secondary metabolism.</text>
</comment>
<comment type="subunit">
    <text evidence="2 4">Homodimer.</text>
</comment>
<comment type="caution">
    <text evidence="5">The sequence shown here is derived from an EMBL/GenBank/DDBJ whole genome shotgun (WGS) entry which is preliminary data.</text>
</comment>
<reference evidence="5 6" key="1">
    <citation type="journal article" date="2024" name="G3 (Bethesda)">
        <title>Genome assembly of Hibiscus sabdariffa L. provides insights into metabolisms of medicinal natural products.</title>
        <authorList>
            <person name="Kim T."/>
        </authorList>
    </citation>
    <scope>NUCLEOTIDE SEQUENCE [LARGE SCALE GENOMIC DNA]</scope>
    <source>
        <strain evidence="5">TK-2024</strain>
        <tissue evidence="5">Old leaves</tissue>
    </source>
</reference>
<comment type="similarity">
    <text evidence="1 4">Belongs to the plant dirigent protein family.</text>
</comment>
<dbReference type="InterPro" id="IPR044859">
    <property type="entry name" value="Allene_oxi_cyc_Dirigent"/>
</dbReference>